<dbReference type="EnsemblMetazoa" id="Aqu2.1.22274_001">
    <property type="protein sequence ID" value="Aqu2.1.22274_001"/>
    <property type="gene ID" value="Aqu2.1.22274"/>
</dbReference>
<dbReference type="OMA" id="HRRYACH"/>
<dbReference type="InParanoid" id="A0A1X7U404"/>
<dbReference type="SUPFAM" id="SSF46689">
    <property type="entry name" value="Homeodomain-like"/>
    <property type="match status" value="1"/>
</dbReference>
<evidence type="ECO:0008006" key="2">
    <source>
        <dbReference type="Google" id="ProtNLM"/>
    </source>
</evidence>
<dbReference type="GO" id="GO:0003676">
    <property type="term" value="F:nucleic acid binding"/>
    <property type="evidence" value="ECO:0007669"/>
    <property type="project" value="InterPro"/>
</dbReference>
<reference evidence="1" key="1">
    <citation type="submission" date="2017-05" db="UniProtKB">
        <authorList>
            <consortium name="EnsemblMetazoa"/>
        </authorList>
    </citation>
    <scope>IDENTIFICATION</scope>
</reference>
<accession>A0A1X7U404</accession>
<dbReference type="InterPro" id="IPR036397">
    <property type="entry name" value="RNaseH_sf"/>
</dbReference>
<dbReference type="AlphaFoldDB" id="A0A1X7U404"/>
<proteinExistence type="predicted"/>
<organism evidence="1">
    <name type="scientific">Amphimedon queenslandica</name>
    <name type="common">Sponge</name>
    <dbReference type="NCBI Taxonomy" id="400682"/>
    <lineage>
        <taxon>Eukaryota</taxon>
        <taxon>Metazoa</taxon>
        <taxon>Porifera</taxon>
        <taxon>Demospongiae</taxon>
        <taxon>Heteroscleromorpha</taxon>
        <taxon>Haplosclerida</taxon>
        <taxon>Niphatidae</taxon>
        <taxon>Amphimedon</taxon>
    </lineage>
</organism>
<protein>
    <recommendedName>
        <fullName evidence="2">Transposase Tc1-like domain-containing protein</fullName>
    </recommendedName>
</protein>
<dbReference type="Gene3D" id="3.30.420.10">
    <property type="entry name" value="Ribonuclease H-like superfamily/Ribonuclease H"/>
    <property type="match status" value="1"/>
</dbReference>
<dbReference type="InterPro" id="IPR009057">
    <property type="entry name" value="Homeodomain-like_sf"/>
</dbReference>
<evidence type="ECO:0000313" key="1">
    <source>
        <dbReference type="EnsemblMetazoa" id="Aqu2.1.22274_001"/>
    </source>
</evidence>
<name>A0A1X7U404_AMPQE</name>
<sequence>MVYSNYKKTRILSLSSRGYRSTTIKKLLEQEGLQVSTRGIQHFLKSYKERGTIARKPGSGQPSKVTPEIKAIVDEKMIEDDETTAYQLYSLLNEKGYTIFMRTVLRCRTSLGWTFRGSSYCQLIRNVNKDKRYEWARQYMNEQEDGFKDVIWTDETTVQMESHRRYACHRKGQKPKPKPRPKHPLKVHVWGGISLKGRTGICIFDGIMGRNAVH</sequence>